<dbReference type="SMART" id="SM00822">
    <property type="entry name" value="PKS_KR"/>
    <property type="match status" value="1"/>
</dbReference>
<evidence type="ECO:0000256" key="1">
    <source>
        <dbReference type="ARBA" id="ARBA00006484"/>
    </source>
</evidence>
<dbReference type="OrthoDB" id="1933717at2759"/>
<dbReference type="SUPFAM" id="SSF51735">
    <property type="entry name" value="NAD(P)-binding Rossmann-fold domains"/>
    <property type="match status" value="1"/>
</dbReference>
<dbReference type="EMBL" id="VIGI01000009">
    <property type="protein sequence ID" value="KAB8296412.1"/>
    <property type="molecule type" value="Genomic_DNA"/>
</dbReference>
<keyword evidence="6" id="KW-1185">Reference proteome</keyword>
<accession>A0A5N6K2S3</accession>
<evidence type="ECO:0000259" key="4">
    <source>
        <dbReference type="SMART" id="SM00822"/>
    </source>
</evidence>
<evidence type="ECO:0000313" key="5">
    <source>
        <dbReference type="EMBL" id="KAB8296412.1"/>
    </source>
</evidence>
<dbReference type="Gene3D" id="3.40.50.720">
    <property type="entry name" value="NAD(P)-binding Rossmann-like Domain"/>
    <property type="match status" value="1"/>
</dbReference>
<keyword evidence="2" id="KW-0560">Oxidoreductase</keyword>
<evidence type="ECO:0000313" key="6">
    <source>
        <dbReference type="Proteomes" id="UP000326757"/>
    </source>
</evidence>
<protein>
    <recommendedName>
        <fullName evidence="4">Ketoreductase domain-containing protein</fullName>
    </recommendedName>
</protein>
<gene>
    <name evidence="5" type="ORF">EYC80_009156</name>
</gene>
<dbReference type="InterPro" id="IPR057326">
    <property type="entry name" value="KR_dom"/>
</dbReference>
<reference evidence="5 6" key="1">
    <citation type="submission" date="2019-06" db="EMBL/GenBank/DDBJ databases">
        <title>Genome Sequence of the Brown Rot Fungal Pathogen Monilinia laxa.</title>
        <authorList>
            <person name="De Miccolis Angelini R.M."/>
            <person name="Landi L."/>
            <person name="Abate D."/>
            <person name="Pollastro S."/>
            <person name="Romanazzi G."/>
            <person name="Faretra F."/>
        </authorList>
    </citation>
    <scope>NUCLEOTIDE SEQUENCE [LARGE SCALE GENOMIC DNA]</scope>
    <source>
        <strain evidence="5 6">Mlax316</strain>
    </source>
</reference>
<organism evidence="5 6">
    <name type="scientific">Monilinia laxa</name>
    <name type="common">Brown rot fungus</name>
    <name type="synonym">Sclerotinia laxa</name>
    <dbReference type="NCBI Taxonomy" id="61186"/>
    <lineage>
        <taxon>Eukaryota</taxon>
        <taxon>Fungi</taxon>
        <taxon>Dikarya</taxon>
        <taxon>Ascomycota</taxon>
        <taxon>Pezizomycotina</taxon>
        <taxon>Leotiomycetes</taxon>
        <taxon>Helotiales</taxon>
        <taxon>Sclerotiniaceae</taxon>
        <taxon>Monilinia</taxon>
    </lineage>
</organism>
<dbReference type="GO" id="GO:0016491">
    <property type="term" value="F:oxidoreductase activity"/>
    <property type="evidence" value="ECO:0007669"/>
    <property type="project" value="UniProtKB-KW"/>
</dbReference>
<dbReference type="Proteomes" id="UP000326757">
    <property type="component" value="Unassembled WGS sequence"/>
</dbReference>
<dbReference type="InterPro" id="IPR002347">
    <property type="entry name" value="SDR_fam"/>
</dbReference>
<sequence>MAPFPSPTSTWHTETYPSISPTRPELSAKGKSVLITGAGSGIGAETALYFATAGASRIALLGRREQPLLEVKASIEKQFSTVEVSAIPTDIGKRDQVEAAFAKFAGNGKGKIDVFLSNAASLGPLSSMIDLKGDELLEYIHQSFKGTLFVAQTFLKYAPTDAVVINTSSLAAHVNALSGIAAYSIAKVGIVRFWDYLIYENPEIKVFHVHPGVISTAMGREAGGIETLGQEDDVSLPASFNVWLASPEARFLKGKYVWANWDVDELKAKSKEIEESAQLSIGLVGWPFENVN</sequence>
<evidence type="ECO:0000256" key="2">
    <source>
        <dbReference type="ARBA" id="ARBA00023002"/>
    </source>
</evidence>
<comment type="similarity">
    <text evidence="1">Belongs to the short-chain dehydrogenases/reductases (SDR) family.</text>
</comment>
<dbReference type="Pfam" id="PF00106">
    <property type="entry name" value="adh_short"/>
    <property type="match status" value="1"/>
</dbReference>
<dbReference type="CDD" id="cd05233">
    <property type="entry name" value="SDR_c"/>
    <property type="match status" value="1"/>
</dbReference>
<feature type="compositionally biased region" description="Polar residues" evidence="3">
    <location>
        <begin position="7"/>
        <end position="21"/>
    </location>
</feature>
<dbReference type="PRINTS" id="PR00081">
    <property type="entry name" value="GDHRDH"/>
</dbReference>
<proteinExistence type="inferred from homology"/>
<dbReference type="AlphaFoldDB" id="A0A5N6K2S3"/>
<comment type="caution">
    <text evidence="5">The sequence shown here is derived from an EMBL/GenBank/DDBJ whole genome shotgun (WGS) entry which is preliminary data.</text>
</comment>
<evidence type="ECO:0000256" key="3">
    <source>
        <dbReference type="SAM" id="MobiDB-lite"/>
    </source>
</evidence>
<feature type="domain" description="Ketoreductase" evidence="4">
    <location>
        <begin position="31"/>
        <end position="201"/>
    </location>
</feature>
<feature type="region of interest" description="Disordered" evidence="3">
    <location>
        <begin position="1"/>
        <end position="25"/>
    </location>
</feature>
<dbReference type="InterPro" id="IPR036291">
    <property type="entry name" value="NAD(P)-bd_dom_sf"/>
</dbReference>
<dbReference type="PANTHER" id="PTHR42901">
    <property type="entry name" value="ALCOHOL DEHYDROGENASE"/>
    <property type="match status" value="1"/>
</dbReference>
<dbReference type="PANTHER" id="PTHR42901:SF1">
    <property type="entry name" value="ALCOHOL DEHYDROGENASE"/>
    <property type="match status" value="1"/>
</dbReference>
<name>A0A5N6K2S3_MONLA</name>